<reference evidence="3" key="2">
    <citation type="journal article" date="2023" name="Proc. Natl. Acad. Sci. U.S.A.">
        <title>A global phylogenomic analysis of the shiitake genus Lentinula.</title>
        <authorList>
            <person name="Sierra-Patev S."/>
            <person name="Min B."/>
            <person name="Naranjo-Ortiz M."/>
            <person name="Looney B."/>
            <person name="Konkel Z."/>
            <person name="Slot J.C."/>
            <person name="Sakamoto Y."/>
            <person name="Steenwyk J.L."/>
            <person name="Rokas A."/>
            <person name="Carro J."/>
            <person name="Camarero S."/>
            <person name="Ferreira P."/>
            <person name="Molpeceres G."/>
            <person name="Ruiz-Duenas F.J."/>
            <person name="Serrano A."/>
            <person name="Henrissat B."/>
            <person name="Drula E."/>
            <person name="Hughes K.W."/>
            <person name="Mata J.L."/>
            <person name="Ishikawa N.K."/>
            <person name="Vargas-Isla R."/>
            <person name="Ushijima S."/>
            <person name="Smith C.A."/>
            <person name="Donoghue J."/>
            <person name="Ahrendt S."/>
            <person name="Andreopoulos W."/>
            <person name="He G."/>
            <person name="LaButti K."/>
            <person name="Lipzen A."/>
            <person name="Ng V."/>
            <person name="Riley R."/>
            <person name="Sandor L."/>
            <person name="Barry K."/>
            <person name="Martinez A.T."/>
            <person name="Xiao Y."/>
            <person name="Gibbons J.G."/>
            <person name="Terashima K."/>
            <person name="Grigoriev I.V."/>
            <person name="Hibbett D."/>
        </authorList>
    </citation>
    <scope>NUCLEOTIDE SEQUENCE</scope>
    <source>
        <strain evidence="3">Sp2 HRB7682 ss15</strain>
    </source>
</reference>
<feature type="compositionally biased region" description="Basic residues" evidence="1">
    <location>
        <begin position="74"/>
        <end position="83"/>
    </location>
</feature>
<evidence type="ECO:0000259" key="2">
    <source>
        <dbReference type="Pfam" id="PF18380"/>
    </source>
</evidence>
<feature type="compositionally biased region" description="Acidic residues" evidence="1">
    <location>
        <begin position="58"/>
        <end position="70"/>
    </location>
</feature>
<evidence type="ECO:0000313" key="3">
    <source>
        <dbReference type="EMBL" id="KAJ4476099.1"/>
    </source>
</evidence>
<sequence>MRRACILRQACEAKPIDFETIRGYFASGDYVFEDTVQRLTCGVKGIRRPDDEEEWAEFEELENGSSDDEDGAKGRAKEKKHPRPTLSGPLELWLPAVLVKEAVPGLVEAYEVVQKQKEERKAGKGGRVKTVEPKAKPPRSVKPKLKAGASTTTLTAKPYSSQLALRNDQVINLTLSDDDMDYDNRPFILSRPVHSITHPQKHVASRIPGSTLPDLPFNDHSPSTASVSALQKLEFSEPSAQDNSKKKAMVSQGTNLLSIMKRDTVRHAKQIRL</sequence>
<dbReference type="AlphaFoldDB" id="A0A9W9A7C0"/>
<comment type="caution">
    <text evidence="3">The sequence shown here is derived from an EMBL/GenBank/DDBJ whole genome shotgun (WGS) entry which is preliminary data.</text>
</comment>
<protein>
    <recommendedName>
        <fullName evidence="2">Holliday junction resolvase Gen1 C-terminal domain-containing protein</fullName>
    </recommendedName>
</protein>
<accession>A0A9W9A7C0</accession>
<dbReference type="InterPro" id="IPR041177">
    <property type="entry name" value="GEN1_C"/>
</dbReference>
<feature type="region of interest" description="Disordered" evidence="1">
    <location>
        <begin position="58"/>
        <end position="86"/>
    </location>
</feature>
<feature type="domain" description="Holliday junction resolvase Gen1 C-terminal" evidence="2">
    <location>
        <begin position="36"/>
        <end position="111"/>
    </location>
</feature>
<reference evidence="3" key="1">
    <citation type="submission" date="2022-08" db="EMBL/GenBank/DDBJ databases">
        <authorList>
            <consortium name="DOE Joint Genome Institute"/>
            <person name="Min B."/>
            <person name="Riley R."/>
            <person name="Sierra-Patev S."/>
            <person name="Naranjo-Ortiz M."/>
            <person name="Looney B."/>
            <person name="Konkel Z."/>
            <person name="Slot J.C."/>
            <person name="Sakamoto Y."/>
            <person name="Steenwyk J.L."/>
            <person name="Rokas A."/>
            <person name="Carro J."/>
            <person name="Camarero S."/>
            <person name="Ferreira P."/>
            <person name="Molpeceres G."/>
            <person name="Ruiz-Duenas F.J."/>
            <person name="Serrano A."/>
            <person name="Henrissat B."/>
            <person name="Drula E."/>
            <person name="Hughes K.W."/>
            <person name="Mata J.L."/>
            <person name="Ishikawa N.K."/>
            <person name="Vargas-Isla R."/>
            <person name="Ushijima S."/>
            <person name="Smith C.A."/>
            <person name="Ahrendt S."/>
            <person name="Andreopoulos W."/>
            <person name="He G."/>
            <person name="Labutti K."/>
            <person name="Lipzen A."/>
            <person name="Ng V."/>
            <person name="Sandor L."/>
            <person name="Barry K."/>
            <person name="Martinez A.T."/>
            <person name="Xiao Y."/>
            <person name="Gibbons J.G."/>
            <person name="Terashima K."/>
            <person name="Hibbett D.S."/>
            <person name="Grigoriev I.V."/>
        </authorList>
    </citation>
    <scope>NUCLEOTIDE SEQUENCE</scope>
    <source>
        <strain evidence="3">Sp2 HRB7682 ss15</strain>
    </source>
</reference>
<dbReference type="Pfam" id="PF18380">
    <property type="entry name" value="GEN1_C"/>
    <property type="match status" value="1"/>
</dbReference>
<feature type="compositionally biased region" description="Basic residues" evidence="1">
    <location>
        <begin position="136"/>
        <end position="145"/>
    </location>
</feature>
<gene>
    <name evidence="3" type="ORF">C8J55DRAFT_490349</name>
</gene>
<evidence type="ECO:0000256" key="1">
    <source>
        <dbReference type="SAM" id="MobiDB-lite"/>
    </source>
</evidence>
<dbReference type="EMBL" id="JANVFS010000021">
    <property type="protein sequence ID" value="KAJ4476099.1"/>
    <property type="molecule type" value="Genomic_DNA"/>
</dbReference>
<dbReference type="Proteomes" id="UP001150238">
    <property type="component" value="Unassembled WGS sequence"/>
</dbReference>
<feature type="region of interest" description="Disordered" evidence="1">
    <location>
        <begin position="116"/>
        <end position="147"/>
    </location>
</feature>
<proteinExistence type="predicted"/>
<name>A0A9W9A7C0_9AGAR</name>
<organism evidence="3 4">
    <name type="scientific">Lentinula lateritia</name>
    <dbReference type="NCBI Taxonomy" id="40482"/>
    <lineage>
        <taxon>Eukaryota</taxon>
        <taxon>Fungi</taxon>
        <taxon>Dikarya</taxon>
        <taxon>Basidiomycota</taxon>
        <taxon>Agaricomycotina</taxon>
        <taxon>Agaricomycetes</taxon>
        <taxon>Agaricomycetidae</taxon>
        <taxon>Agaricales</taxon>
        <taxon>Marasmiineae</taxon>
        <taxon>Omphalotaceae</taxon>
        <taxon>Lentinula</taxon>
    </lineage>
</organism>
<evidence type="ECO:0000313" key="4">
    <source>
        <dbReference type="Proteomes" id="UP001150238"/>
    </source>
</evidence>